<feature type="transmembrane region" description="Helical" evidence="2">
    <location>
        <begin position="85"/>
        <end position="114"/>
    </location>
</feature>
<name>A0A150G0C8_GONPE</name>
<dbReference type="OrthoDB" id="542203at2759"/>
<feature type="compositionally biased region" description="Polar residues" evidence="1">
    <location>
        <begin position="55"/>
        <end position="74"/>
    </location>
</feature>
<feature type="chain" id="PRO_5007561848" evidence="3">
    <location>
        <begin position="22"/>
        <end position="355"/>
    </location>
</feature>
<evidence type="ECO:0000256" key="2">
    <source>
        <dbReference type="SAM" id="Phobius"/>
    </source>
</evidence>
<evidence type="ECO:0000256" key="3">
    <source>
        <dbReference type="SAM" id="SignalP"/>
    </source>
</evidence>
<feature type="compositionally biased region" description="Gly residues" evidence="1">
    <location>
        <begin position="126"/>
        <end position="146"/>
    </location>
</feature>
<proteinExistence type="predicted"/>
<dbReference type="AlphaFoldDB" id="A0A150G0C8"/>
<dbReference type="EMBL" id="LSYV01000096">
    <property type="protein sequence ID" value="KXZ43287.1"/>
    <property type="molecule type" value="Genomic_DNA"/>
</dbReference>
<keyword evidence="3" id="KW-0732">Signal</keyword>
<feature type="region of interest" description="Disordered" evidence="1">
    <location>
        <begin position="50"/>
        <end position="74"/>
    </location>
</feature>
<reference evidence="5" key="1">
    <citation type="journal article" date="2016" name="Nat. Commun.">
        <title>The Gonium pectorale genome demonstrates co-option of cell cycle regulation during the evolution of multicellularity.</title>
        <authorList>
            <person name="Hanschen E.R."/>
            <person name="Marriage T.N."/>
            <person name="Ferris P.J."/>
            <person name="Hamaji T."/>
            <person name="Toyoda A."/>
            <person name="Fujiyama A."/>
            <person name="Neme R."/>
            <person name="Noguchi H."/>
            <person name="Minakuchi Y."/>
            <person name="Suzuki M."/>
            <person name="Kawai-Toyooka H."/>
            <person name="Smith D.R."/>
            <person name="Sparks H."/>
            <person name="Anderson J."/>
            <person name="Bakaric R."/>
            <person name="Luria V."/>
            <person name="Karger A."/>
            <person name="Kirschner M.W."/>
            <person name="Durand P.M."/>
            <person name="Michod R.E."/>
            <person name="Nozaki H."/>
            <person name="Olson B.J."/>
        </authorList>
    </citation>
    <scope>NUCLEOTIDE SEQUENCE [LARGE SCALE GENOMIC DNA]</scope>
    <source>
        <strain evidence="5">NIES-2863</strain>
    </source>
</reference>
<keyword evidence="2" id="KW-0472">Membrane</keyword>
<keyword evidence="2" id="KW-1133">Transmembrane helix</keyword>
<keyword evidence="5" id="KW-1185">Reference proteome</keyword>
<protein>
    <submittedName>
        <fullName evidence="4">Uncharacterized protein</fullName>
    </submittedName>
</protein>
<evidence type="ECO:0000256" key="1">
    <source>
        <dbReference type="SAM" id="MobiDB-lite"/>
    </source>
</evidence>
<organism evidence="4 5">
    <name type="scientific">Gonium pectorale</name>
    <name type="common">Green alga</name>
    <dbReference type="NCBI Taxonomy" id="33097"/>
    <lineage>
        <taxon>Eukaryota</taxon>
        <taxon>Viridiplantae</taxon>
        <taxon>Chlorophyta</taxon>
        <taxon>core chlorophytes</taxon>
        <taxon>Chlorophyceae</taxon>
        <taxon>CS clade</taxon>
        <taxon>Chlamydomonadales</taxon>
        <taxon>Volvocaceae</taxon>
        <taxon>Gonium</taxon>
    </lineage>
</organism>
<evidence type="ECO:0000313" key="5">
    <source>
        <dbReference type="Proteomes" id="UP000075714"/>
    </source>
</evidence>
<feature type="region of interest" description="Disordered" evidence="1">
    <location>
        <begin position="126"/>
        <end position="165"/>
    </location>
</feature>
<feature type="compositionally biased region" description="Low complexity" evidence="1">
    <location>
        <begin position="340"/>
        <end position="349"/>
    </location>
</feature>
<evidence type="ECO:0000313" key="4">
    <source>
        <dbReference type="EMBL" id="KXZ43287.1"/>
    </source>
</evidence>
<keyword evidence="2" id="KW-0812">Transmembrane</keyword>
<feature type="region of interest" description="Disordered" evidence="1">
    <location>
        <begin position="322"/>
        <end position="355"/>
    </location>
</feature>
<comment type="caution">
    <text evidence="4">The sequence shown here is derived from an EMBL/GenBank/DDBJ whole genome shotgun (WGS) entry which is preliminary data.</text>
</comment>
<dbReference type="Proteomes" id="UP000075714">
    <property type="component" value="Unassembled WGS sequence"/>
</dbReference>
<accession>A0A150G0C8</accession>
<sequence length="355" mass="36067">MRHQAIAAVLGALWLLHRRNAARARAQSRGPIPPIPPIPIHATISATARGFGDSPAQSTVASVRSAPGSSQSASPKSVLGAVLQWIFLILLGAAVALSAVKGAWEVFGLLLAAASMQLAGQMTRWAGGGSGRRSGARGPRGSGAGSLGRAAEAAPPRPPVVHTPDPRLAGVWVKDASRSDSMDEALSAMRLNGLVRTAVRLIRGTEVDGAALAAGRFDMAVFSVISWFKHAASVAVGPDGSVLLSISWGEPLAGSGTDHFALIPAAAVAAAAAPDAGSAVDPVAAAPSEGDILVVTSTLRLTSAGGAAAAPITYRTVYTRAGRGRHHNHSHPQAQEHHPPAAAAAPAIDQRPHSQ</sequence>
<gene>
    <name evidence="4" type="ORF">GPECTOR_95g676</name>
</gene>
<feature type="signal peptide" evidence="3">
    <location>
        <begin position="1"/>
        <end position="21"/>
    </location>
</feature>